<dbReference type="GeneID" id="13794490"/>
<reference evidence="1 2" key="1">
    <citation type="journal article" date="2012" name="Environ. Microbiol.">
        <title>The genome of the ammonia-oxidizing Candidatus Nitrososphaera gargensis: insights into metabolic versatility and environmental adaptations.</title>
        <authorList>
            <person name="Spang A."/>
            <person name="Poehlein A."/>
            <person name="Offre P."/>
            <person name="Zumbragel S."/>
            <person name="Haider S."/>
            <person name="Rychlik N."/>
            <person name="Nowka B."/>
            <person name="Schmeisser C."/>
            <person name="Lebedeva E.V."/>
            <person name="Rattei T."/>
            <person name="Bohm C."/>
            <person name="Schmid M."/>
            <person name="Galushko A."/>
            <person name="Hatzenpichler R."/>
            <person name="Weinmaier T."/>
            <person name="Daniel R."/>
            <person name="Schleper C."/>
            <person name="Spieck E."/>
            <person name="Streit W."/>
            <person name="Wagner M."/>
        </authorList>
    </citation>
    <scope>NUCLEOTIDE SEQUENCE [LARGE SCALE GENOMIC DNA]</scope>
    <source>
        <strain evidence="2">Ga9.2</strain>
    </source>
</reference>
<protein>
    <recommendedName>
        <fullName evidence="3">Roadblock/LAMTOR2 domain-containing protein</fullName>
    </recommendedName>
</protein>
<accession>K0ILA6</accession>
<evidence type="ECO:0008006" key="3">
    <source>
        <dbReference type="Google" id="ProtNLM"/>
    </source>
</evidence>
<proteinExistence type="predicted"/>
<dbReference type="InParanoid" id="K0ILA6"/>
<gene>
    <name evidence="1" type="ordered locus">Ngar_c24730</name>
</gene>
<sequence>MNNQELCKAVAGLHGSVEVAMVLSNGKIVGSYLKSGGPVPDEDEFRYMISQIEMIVRATKANEDKFGELGFITIHYKYIDGLFFPLNDRDTLIVGAVQPYDHDALTGKILTLLVRMK</sequence>
<dbReference type="HOGENOM" id="CLU_157016_0_0_2"/>
<dbReference type="KEGG" id="nga:Ngar_c24730"/>
<evidence type="ECO:0000313" key="1">
    <source>
        <dbReference type="EMBL" id="AFU59397.1"/>
    </source>
</evidence>
<evidence type="ECO:0000313" key="2">
    <source>
        <dbReference type="Proteomes" id="UP000008037"/>
    </source>
</evidence>
<dbReference type="STRING" id="1237085.Ngar_c24730"/>
<name>K0ILA6_NITGG</name>
<dbReference type="RefSeq" id="WP_015019932.1">
    <property type="nucleotide sequence ID" value="NC_018719.1"/>
</dbReference>
<dbReference type="AlphaFoldDB" id="K0ILA6"/>
<dbReference type="Proteomes" id="UP000008037">
    <property type="component" value="Chromosome"/>
</dbReference>
<dbReference type="BioCyc" id="CNIT1237085:G1324-2471-MONOMER"/>
<keyword evidence="2" id="KW-1185">Reference proteome</keyword>
<dbReference type="OrthoDB" id="373627at2157"/>
<dbReference type="EMBL" id="CP002408">
    <property type="protein sequence ID" value="AFU59397.1"/>
    <property type="molecule type" value="Genomic_DNA"/>
</dbReference>
<organism evidence="1 2">
    <name type="scientific">Nitrososphaera gargensis (strain Ga9.2)</name>
    <dbReference type="NCBI Taxonomy" id="1237085"/>
    <lineage>
        <taxon>Archaea</taxon>
        <taxon>Nitrososphaerota</taxon>
        <taxon>Nitrososphaeria</taxon>
        <taxon>Nitrososphaerales</taxon>
        <taxon>Nitrososphaeraceae</taxon>
        <taxon>Nitrososphaera</taxon>
    </lineage>
</organism>